<comment type="caution">
    <text evidence="2">The sequence shown here is derived from an EMBL/GenBank/DDBJ whole genome shotgun (WGS) entry which is preliminary data.</text>
</comment>
<feature type="compositionally biased region" description="Basic and acidic residues" evidence="1">
    <location>
        <begin position="154"/>
        <end position="165"/>
    </location>
</feature>
<evidence type="ECO:0008006" key="4">
    <source>
        <dbReference type="Google" id="ProtNLM"/>
    </source>
</evidence>
<keyword evidence="3" id="KW-1185">Reference proteome</keyword>
<feature type="compositionally biased region" description="Low complexity" evidence="1">
    <location>
        <begin position="233"/>
        <end position="251"/>
    </location>
</feature>
<feature type="region of interest" description="Disordered" evidence="1">
    <location>
        <begin position="220"/>
        <end position="279"/>
    </location>
</feature>
<dbReference type="EMBL" id="JAPFFF010000031">
    <property type="protein sequence ID" value="KAK8845006.1"/>
    <property type="molecule type" value="Genomic_DNA"/>
</dbReference>
<gene>
    <name evidence="2" type="ORF">M9Y10_021181</name>
</gene>
<name>A0ABR2HDB3_9EUKA</name>
<sequence>MYSQKLIDMEESTRVAKEIIDCIIKQGGEQLYMKYIDSQIIPYASRTLTTELVLNATWASFPLDKNDIDAIPDDDLEMPLIDEWAGGVLPVRGSDSSGLRNSVTPSREIRKSTAASRRPKTSFDVAPTETQKNKLSKDAAHSFATSSQRSKSRQQSDKKPIKPVKVTEAEKITKLFEDAKKKTNVAMKKVTVDSDFSVIQISEPKGLPPAIIVPKVSTNKKSNAGKTDKRRIPISVIKTTSSTIKNTSQQQDSKEQQPKQNKPITSIFPSKQKKKKRPQIRLIEPDVPVFDEDVADISYGENFVCAPGVTFKDGNTVKSRPPNQNKEQMTRIQYEEYLDEMKKIGETDS</sequence>
<evidence type="ECO:0000256" key="1">
    <source>
        <dbReference type="SAM" id="MobiDB-lite"/>
    </source>
</evidence>
<accession>A0ABR2HDB3</accession>
<reference evidence="2 3" key="1">
    <citation type="submission" date="2024-04" db="EMBL/GenBank/DDBJ databases">
        <title>Tritrichomonas musculus Genome.</title>
        <authorList>
            <person name="Alves-Ferreira E."/>
            <person name="Grigg M."/>
            <person name="Lorenzi H."/>
            <person name="Galac M."/>
        </authorList>
    </citation>
    <scope>NUCLEOTIDE SEQUENCE [LARGE SCALE GENOMIC DNA]</scope>
    <source>
        <strain evidence="2 3">EAF2021</strain>
    </source>
</reference>
<dbReference type="Proteomes" id="UP001470230">
    <property type="component" value="Unassembled WGS sequence"/>
</dbReference>
<feature type="compositionally biased region" description="Polar residues" evidence="1">
    <location>
        <begin position="94"/>
        <end position="105"/>
    </location>
</feature>
<protein>
    <recommendedName>
        <fullName evidence="4">Inner centromere protein ARK-binding domain-containing protein</fullName>
    </recommendedName>
</protein>
<feature type="compositionally biased region" description="Basic and acidic residues" evidence="1">
    <location>
        <begin position="131"/>
        <end position="140"/>
    </location>
</feature>
<feature type="region of interest" description="Disordered" evidence="1">
    <location>
        <begin position="94"/>
        <end position="165"/>
    </location>
</feature>
<evidence type="ECO:0000313" key="3">
    <source>
        <dbReference type="Proteomes" id="UP001470230"/>
    </source>
</evidence>
<evidence type="ECO:0000313" key="2">
    <source>
        <dbReference type="EMBL" id="KAK8845006.1"/>
    </source>
</evidence>
<proteinExistence type="predicted"/>
<organism evidence="2 3">
    <name type="scientific">Tritrichomonas musculus</name>
    <dbReference type="NCBI Taxonomy" id="1915356"/>
    <lineage>
        <taxon>Eukaryota</taxon>
        <taxon>Metamonada</taxon>
        <taxon>Parabasalia</taxon>
        <taxon>Tritrichomonadida</taxon>
        <taxon>Tritrichomonadidae</taxon>
        <taxon>Tritrichomonas</taxon>
    </lineage>
</organism>